<dbReference type="PANTHER" id="PTHR43514">
    <property type="entry name" value="ABC TRANSPORTER I FAMILY MEMBER 10"/>
    <property type="match status" value="1"/>
</dbReference>
<dbReference type="Gene3D" id="3.40.50.300">
    <property type="entry name" value="P-loop containing nucleotide triphosphate hydrolases"/>
    <property type="match status" value="2"/>
</dbReference>
<evidence type="ECO:0000256" key="1">
    <source>
        <dbReference type="ARBA" id="ARBA00022741"/>
    </source>
</evidence>
<keyword evidence="5" id="KW-1185">Reference proteome</keyword>
<dbReference type="SMART" id="SM00382">
    <property type="entry name" value="AAA"/>
    <property type="match status" value="1"/>
</dbReference>
<dbReference type="PROSITE" id="PS50893">
    <property type="entry name" value="ABC_TRANSPORTER_2"/>
    <property type="match status" value="1"/>
</dbReference>
<dbReference type="GO" id="GO:0005524">
    <property type="term" value="F:ATP binding"/>
    <property type="evidence" value="ECO:0007669"/>
    <property type="project" value="UniProtKB-KW"/>
</dbReference>
<accession>A0A6A5QYH1</accession>
<dbReference type="AlphaFoldDB" id="A0A6A5QYH1"/>
<feature type="domain" description="ABC transporter" evidence="3">
    <location>
        <begin position="68"/>
        <end position="308"/>
    </location>
</feature>
<organism evidence="4 5">
    <name type="scientific">Ampelomyces quisqualis</name>
    <name type="common">Powdery mildew agent</name>
    <dbReference type="NCBI Taxonomy" id="50730"/>
    <lineage>
        <taxon>Eukaryota</taxon>
        <taxon>Fungi</taxon>
        <taxon>Dikarya</taxon>
        <taxon>Ascomycota</taxon>
        <taxon>Pezizomycotina</taxon>
        <taxon>Dothideomycetes</taxon>
        <taxon>Pleosporomycetidae</taxon>
        <taxon>Pleosporales</taxon>
        <taxon>Pleosporineae</taxon>
        <taxon>Phaeosphaeriaceae</taxon>
        <taxon>Ampelomyces</taxon>
    </lineage>
</organism>
<evidence type="ECO:0000313" key="4">
    <source>
        <dbReference type="EMBL" id="KAF1919714.1"/>
    </source>
</evidence>
<dbReference type="InterPro" id="IPR003439">
    <property type="entry name" value="ABC_transporter-like_ATP-bd"/>
</dbReference>
<dbReference type="SUPFAM" id="SSF52540">
    <property type="entry name" value="P-loop containing nucleoside triphosphate hydrolases"/>
    <property type="match status" value="2"/>
</dbReference>
<keyword evidence="1" id="KW-0547">Nucleotide-binding</keyword>
<dbReference type="GO" id="GO:0005739">
    <property type="term" value="C:mitochondrion"/>
    <property type="evidence" value="ECO:0007669"/>
    <property type="project" value="TreeGrafter"/>
</dbReference>
<name>A0A6A5QYH1_AMPQU</name>
<evidence type="ECO:0000259" key="3">
    <source>
        <dbReference type="PROSITE" id="PS50893"/>
    </source>
</evidence>
<dbReference type="Proteomes" id="UP000800096">
    <property type="component" value="Unassembled WGS sequence"/>
</dbReference>
<dbReference type="InterPro" id="IPR027417">
    <property type="entry name" value="P-loop_NTPase"/>
</dbReference>
<proteinExistence type="predicted"/>
<gene>
    <name evidence="4" type="ORF">BDU57DRAFT_554904</name>
</gene>
<sequence length="670" mass="74434">MQRTSARFLTASTSVKLQASRRWHSEPIVRIDHGTFYRQHPSSIPSASQNLAPIPALFPNLNLTLPSFSTPNQHWAILSPSSNIRTAFLQILRGQLLCFPPTARSHPHLLSEEVARRNPNLRYPDRAIEYVGFDVERKAFGGAYLSARYESLKEDTDFTLQRYLTGIVTMNPGEEELKAKSVHEEVMRKVMHHLELESFLQKPVAMLSNGQSRRARIGKALLAQPLMLCLDAPFIGLDPIVTKHISKVLHRLAEANAPRIVLSLRPQDAMPEWITHVVYAGEDGKVDALGPKEEVFQYLKKQYEDIEKSGRIGKDVDAKIVELREVGRHLSASGFFDSSNSPTSSATTILSRDGFRKIDNSSISTGEPIVEMQGVRISYGSNSVLGDWQQRDNNDNLQSGLYFTIRRGQRWGIFGANGSGKTTLLSLVTSDHPQTYSAPVKLFGRSRLPEPGVPGIPIFEIQSRMGHASPEVHALFPKHLSVRTALESAWSDTPITRPRLDAAATKKVDACLTWFESEINPSAAKENAKGTQWASNTLFGQLSFSAQRVLLFLRATIANPDIVILDEAFSGMDDAARDKCLLFLSRGQLMHLQYTDAGPMPVPWDAGGVVVTGLQDHQALLCVSHSKQEIPGCVRDWICLPEAGTGAPRLGRWNGPVELDGSRWDEIWGW</sequence>
<dbReference type="EMBL" id="ML979133">
    <property type="protein sequence ID" value="KAF1919714.1"/>
    <property type="molecule type" value="Genomic_DNA"/>
</dbReference>
<keyword evidence="2" id="KW-0067">ATP-binding</keyword>
<dbReference type="GO" id="GO:0016887">
    <property type="term" value="F:ATP hydrolysis activity"/>
    <property type="evidence" value="ECO:0007669"/>
    <property type="project" value="InterPro"/>
</dbReference>
<dbReference type="InterPro" id="IPR050334">
    <property type="entry name" value="Molybdenum_import_ModC"/>
</dbReference>
<reference evidence="4" key="1">
    <citation type="journal article" date="2020" name="Stud. Mycol.">
        <title>101 Dothideomycetes genomes: a test case for predicting lifestyles and emergence of pathogens.</title>
        <authorList>
            <person name="Haridas S."/>
            <person name="Albert R."/>
            <person name="Binder M."/>
            <person name="Bloem J."/>
            <person name="Labutti K."/>
            <person name="Salamov A."/>
            <person name="Andreopoulos B."/>
            <person name="Baker S."/>
            <person name="Barry K."/>
            <person name="Bills G."/>
            <person name="Bluhm B."/>
            <person name="Cannon C."/>
            <person name="Castanera R."/>
            <person name="Culley D."/>
            <person name="Daum C."/>
            <person name="Ezra D."/>
            <person name="Gonzalez J."/>
            <person name="Henrissat B."/>
            <person name="Kuo A."/>
            <person name="Liang C."/>
            <person name="Lipzen A."/>
            <person name="Lutzoni F."/>
            <person name="Magnuson J."/>
            <person name="Mondo S."/>
            <person name="Nolan M."/>
            <person name="Ohm R."/>
            <person name="Pangilinan J."/>
            <person name="Park H.-J."/>
            <person name="Ramirez L."/>
            <person name="Alfaro M."/>
            <person name="Sun H."/>
            <person name="Tritt A."/>
            <person name="Yoshinaga Y."/>
            <person name="Zwiers L.-H."/>
            <person name="Turgeon B."/>
            <person name="Goodwin S."/>
            <person name="Spatafora J."/>
            <person name="Crous P."/>
            <person name="Grigoriev I."/>
        </authorList>
    </citation>
    <scope>NUCLEOTIDE SEQUENCE</scope>
    <source>
        <strain evidence="4">HMLAC05119</strain>
    </source>
</reference>
<evidence type="ECO:0000313" key="5">
    <source>
        <dbReference type="Proteomes" id="UP000800096"/>
    </source>
</evidence>
<protein>
    <recommendedName>
        <fullName evidence="3">ABC transporter domain-containing protein</fullName>
    </recommendedName>
</protein>
<dbReference type="Pfam" id="PF00005">
    <property type="entry name" value="ABC_tran"/>
    <property type="match status" value="2"/>
</dbReference>
<dbReference type="InterPro" id="IPR003593">
    <property type="entry name" value="AAA+_ATPase"/>
</dbReference>
<dbReference type="OrthoDB" id="10255969at2759"/>
<dbReference type="PANTHER" id="PTHR43514:SF4">
    <property type="entry name" value="ABC TRANSPORTER I FAMILY MEMBER 10"/>
    <property type="match status" value="1"/>
</dbReference>
<evidence type="ECO:0000256" key="2">
    <source>
        <dbReference type="ARBA" id="ARBA00022840"/>
    </source>
</evidence>